<evidence type="ECO:0000256" key="2">
    <source>
        <dbReference type="SAM" id="SignalP"/>
    </source>
</evidence>
<keyword evidence="2" id="KW-0732">Signal</keyword>
<comment type="caution">
    <text evidence="3">The sequence shown here is derived from an EMBL/GenBank/DDBJ whole genome shotgun (WGS) entry which is preliminary data.</text>
</comment>
<organism evidence="3 4">
    <name type="scientific">Blautia hominis</name>
    <dbReference type="NCBI Taxonomy" id="2025493"/>
    <lineage>
        <taxon>Bacteria</taxon>
        <taxon>Bacillati</taxon>
        <taxon>Bacillota</taxon>
        <taxon>Clostridia</taxon>
        <taxon>Lachnospirales</taxon>
        <taxon>Lachnospiraceae</taxon>
        <taxon>Blautia</taxon>
    </lineage>
</organism>
<dbReference type="EMBL" id="BAABYW010000001">
    <property type="protein sequence ID" value="GAA6406042.1"/>
    <property type="molecule type" value="Genomic_DNA"/>
</dbReference>
<feature type="transmembrane region" description="Helical" evidence="1">
    <location>
        <begin position="46"/>
        <end position="64"/>
    </location>
</feature>
<gene>
    <name evidence="3" type="ORF">K040078D81_01590</name>
</gene>
<proteinExistence type="predicted"/>
<keyword evidence="1" id="KW-1133">Transmembrane helix</keyword>
<keyword evidence="1" id="KW-0812">Transmembrane</keyword>
<feature type="signal peptide" evidence="2">
    <location>
        <begin position="1"/>
        <end position="27"/>
    </location>
</feature>
<keyword evidence="4" id="KW-1185">Reference proteome</keyword>
<dbReference type="RefSeq" id="WP_330644092.1">
    <property type="nucleotide sequence ID" value="NZ_BAABYW010000001.1"/>
</dbReference>
<protein>
    <submittedName>
        <fullName evidence="3">Uncharacterized protein</fullName>
    </submittedName>
</protein>
<name>A0ABQ0B3M3_9FIRM</name>
<evidence type="ECO:0000256" key="1">
    <source>
        <dbReference type="SAM" id="Phobius"/>
    </source>
</evidence>
<feature type="chain" id="PRO_5046069281" evidence="2">
    <location>
        <begin position="28"/>
        <end position="317"/>
    </location>
</feature>
<evidence type="ECO:0000313" key="4">
    <source>
        <dbReference type="Proteomes" id="UP001600943"/>
    </source>
</evidence>
<accession>A0ABQ0B3M3</accession>
<reference evidence="3 4" key="1">
    <citation type="submission" date="2024-04" db="EMBL/GenBank/DDBJ databases">
        <title>Defined microbial consortia suppress multidrug-resistant proinflammatory Enterobacteriaceae via ecological control.</title>
        <authorList>
            <person name="Furuichi M."/>
            <person name="Kawaguchi T."/>
            <person name="Pust M."/>
            <person name="Yasuma K."/>
            <person name="Plichta D."/>
            <person name="Hasegawa N."/>
            <person name="Ohya T."/>
            <person name="Bhattarai S."/>
            <person name="Sasajima S."/>
            <person name="Aoto Y."/>
            <person name="Tuganbaev T."/>
            <person name="Yaginuma M."/>
            <person name="Ueda M."/>
            <person name="Okahashi N."/>
            <person name="Amafuji K."/>
            <person name="Kiridooshi Y."/>
            <person name="Sugita K."/>
            <person name="Strazar M."/>
            <person name="Skelly A."/>
            <person name="Suda W."/>
            <person name="Hattori M."/>
            <person name="Nakamoto N."/>
            <person name="Caballero S."/>
            <person name="Norman J."/>
            <person name="Olle B."/>
            <person name="Tanoue T."/>
            <person name="Arita M."/>
            <person name="Bucci V."/>
            <person name="Atarashi K."/>
            <person name="Xavier R."/>
            <person name="Honda K."/>
        </authorList>
    </citation>
    <scope>NUCLEOTIDE SEQUENCE [LARGE SCALE GENOMIC DNA]</scope>
    <source>
        <strain evidence="4">k04-0078-D8-1</strain>
    </source>
</reference>
<dbReference type="Proteomes" id="UP001600943">
    <property type="component" value="Unassembled WGS sequence"/>
</dbReference>
<evidence type="ECO:0000313" key="3">
    <source>
        <dbReference type="EMBL" id="GAA6406042.1"/>
    </source>
</evidence>
<sequence length="317" mass="33284">MKRKTKYLFLLITMLGTLALSSITVFAETLTDAQVEEAVAGQGKEAVTGNVFIWFLCAIAFLKVSQKIDSFMASLGINVGNTGGNMMAELLIAGKGIAGAVRGGSYHRGSSGVSSASPGSAAVGSGFLSGGLAGSVGRQVERSAVNHATGYSSGGIGGSIYQSSLKKGGDFATQVIGSIAKGDYRQVRSIKGDEAAKAFTSYIGIGKETDGRAPLGADKNMKIPSYINMEIGGGKITGTEKTPDGSREFAMYHADQYMKPNAGSFETVTSADGATWYKQYAQNSVERKPYEGENGKIAYHESIIQKLPPAPQRKDRV</sequence>
<keyword evidence="1" id="KW-0472">Membrane</keyword>